<name>A0A9P0JGI3_ACAOB</name>
<gene>
    <name evidence="1" type="ORF">ACAOBT_LOCUS309</name>
</gene>
<organism evidence="1 2">
    <name type="scientific">Acanthoscelides obtectus</name>
    <name type="common">Bean weevil</name>
    <name type="synonym">Bruchus obtectus</name>
    <dbReference type="NCBI Taxonomy" id="200917"/>
    <lineage>
        <taxon>Eukaryota</taxon>
        <taxon>Metazoa</taxon>
        <taxon>Ecdysozoa</taxon>
        <taxon>Arthropoda</taxon>
        <taxon>Hexapoda</taxon>
        <taxon>Insecta</taxon>
        <taxon>Pterygota</taxon>
        <taxon>Neoptera</taxon>
        <taxon>Endopterygota</taxon>
        <taxon>Coleoptera</taxon>
        <taxon>Polyphaga</taxon>
        <taxon>Cucujiformia</taxon>
        <taxon>Chrysomeloidea</taxon>
        <taxon>Chrysomelidae</taxon>
        <taxon>Bruchinae</taxon>
        <taxon>Bruchini</taxon>
        <taxon>Acanthoscelides</taxon>
    </lineage>
</organism>
<evidence type="ECO:0000313" key="2">
    <source>
        <dbReference type="Proteomes" id="UP001152888"/>
    </source>
</evidence>
<keyword evidence="2" id="KW-1185">Reference proteome</keyword>
<evidence type="ECO:0000313" key="1">
    <source>
        <dbReference type="EMBL" id="CAH1953949.1"/>
    </source>
</evidence>
<protein>
    <submittedName>
        <fullName evidence="1">Uncharacterized protein</fullName>
    </submittedName>
</protein>
<comment type="caution">
    <text evidence="1">The sequence shown here is derived from an EMBL/GenBank/DDBJ whole genome shotgun (WGS) entry which is preliminary data.</text>
</comment>
<dbReference type="Proteomes" id="UP001152888">
    <property type="component" value="Unassembled WGS sequence"/>
</dbReference>
<dbReference type="EMBL" id="CAKOFQ010006652">
    <property type="protein sequence ID" value="CAH1953949.1"/>
    <property type="molecule type" value="Genomic_DNA"/>
</dbReference>
<dbReference type="AlphaFoldDB" id="A0A9P0JGI3"/>
<accession>A0A9P0JGI3</accession>
<proteinExistence type="predicted"/>
<reference evidence="1" key="1">
    <citation type="submission" date="2022-03" db="EMBL/GenBank/DDBJ databases">
        <authorList>
            <person name="Sayadi A."/>
        </authorList>
    </citation>
    <scope>NUCLEOTIDE SEQUENCE</scope>
</reference>
<sequence>MRTIPNYMCTKVSSSCAKDRFAHFPQRSLAPHKMSRVLTELSTEPALNTHKFLKPEPAIRLECLCCYYHAQISDSTLIIPLDRIMCITFYHYFI</sequence>